<keyword evidence="1" id="KW-0863">Zinc-finger</keyword>
<keyword evidence="4" id="KW-0238">DNA-binding</keyword>
<keyword evidence="5" id="KW-1185">Reference proteome</keyword>
<dbReference type="PROSITE" id="PS50157">
    <property type="entry name" value="ZINC_FINGER_C2H2_2"/>
    <property type="match status" value="1"/>
</dbReference>
<dbReference type="AlphaFoldDB" id="A0A2K3QQ64"/>
<protein>
    <submittedName>
        <fullName evidence="4">Homeobox and C2H2 transcription factor</fullName>
    </submittedName>
</protein>
<feature type="compositionally biased region" description="Low complexity" evidence="2">
    <location>
        <begin position="61"/>
        <end position="78"/>
    </location>
</feature>
<feature type="region of interest" description="Disordered" evidence="2">
    <location>
        <begin position="1"/>
        <end position="78"/>
    </location>
</feature>
<dbReference type="GO" id="GO:0008270">
    <property type="term" value="F:zinc ion binding"/>
    <property type="evidence" value="ECO:0007669"/>
    <property type="project" value="UniProtKB-KW"/>
</dbReference>
<name>A0A2K3QQ64_9HYPO</name>
<evidence type="ECO:0000313" key="4">
    <source>
        <dbReference type="EMBL" id="PNY29668.1"/>
    </source>
</evidence>
<evidence type="ECO:0000259" key="3">
    <source>
        <dbReference type="PROSITE" id="PS50157"/>
    </source>
</evidence>
<evidence type="ECO:0000256" key="1">
    <source>
        <dbReference type="PROSITE-ProRule" id="PRU00042"/>
    </source>
</evidence>
<dbReference type="PROSITE" id="PS00028">
    <property type="entry name" value="ZINC_FINGER_C2H2_1"/>
    <property type="match status" value="1"/>
</dbReference>
<evidence type="ECO:0000256" key="2">
    <source>
        <dbReference type="SAM" id="MobiDB-lite"/>
    </source>
</evidence>
<proteinExistence type="predicted"/>
<evidence type="ECO:0000313" key="5">
    <source>
        <dbReference type="Proteomes" id="UP000236621"/>
    </source>
</evidence>
<feature type="compositionally biased region" description="Polar residues" evidence="2">
    <location>
        <begin position="1"/>
        <end position="10"/>
    </location>
</feature>
<reference evidence="4 5" key="1">
    <citation type="submission" date="2017-08" db="EMBL/GenBank/DDBJ databases">
        <title>Harnessing the power of phylogenomics to disentangle the directionality and signatures of interkingdom host jumping in the parasitic fungal genus Tolypocladium.</title>
        <authorList>
            <person name="Quandt C.A."/>
            <person name="Patterson W."/>
            <person name="Spatafora J.W."/>
        </authorList>
    </citation>
    <scope>NUCLEOTIDE SEQUENCE [LARGE SCALE GENOMIC DNA]</scope>
    <source>
        <strain evidence="4 5">CBS 113982</strain>
    </source>
</reference>
<feature type="region of interest" description="Disordered" evidence="2">
    <location>
        <begin position="91"/>
        <end position="114"/>
    </location>
</feature>
<dbReference type="GO" id="GO:0003677">
    <property type="term" value="F:DNA binding"/>
    <property type="evidence" value="ECO:0007669"/>
    <property type="project" value="UniProtKB-KW"/>
</dbReference>
<comment type="caution">
    <text evidence="4">The sequence shown here is derived from an EMBL/GenBank/DDBJ whole genome shotgun (WGS) entry which is preliminary data.</text>
</comment>
<dbReference type="InterPro" id="IPR013087">
    <property type="entry name" value="Znf_C2H2_type"/>
</dbReference>
<organism evidence="4 5">
    <name type="scientific">Tolypocladium capitatum</name>
    <dbReference type="NCBI Taxonomy" id="45235"/>
    <lineage>
        <taxon>Eukaryota</taxon>
        <taxon>Fungi</taxon>
        <taxon>Dikarya</taxon>
        <taxon>Ascomycota</taxon>
        <taxon>Pezizomycotina</taxon>
        <taxon>Sordariomycetes</taxon>
        <taxon>Hypocreomycetidae</taxon>
        <taxon>Hypocreales</taxon>
        <taxon>Ophiocordycipitaceae</taxon>
        <taxon>Tolypocladium</taxon>
    </lineage>
</organism>
<keyword evidence="4" id="KW-0371">Homeobox</keyword>
<dbReference type="OrthoDB" id="10056939at2759"/>
<keyword evidence="1" id="KW-0862">Zinc</keyword>
<dbReference type="Proteomes" id="UP000236621">
    <property type="component" value="Unassembled WGS sequence"/>
</dbReference>
<accession>A0A2K3QQ64</accession>
<gene>
    <name evidence="4" type="ORF">TCAP_00412</name>
</gene>
<keyword evidence="1" id="KW-0479">Metal-binding</keyword>
<sequence>MPPSLLSSMTPFERWRHSPPESEPVPESAIQQALGAGADRAPGLSGSFDAGRLGSSASGDSMLLSRSARNRSSAGSASSYSRLSASDAALSARGSEDTPQFAWAKPPEARRSRPPTFACRYCSRTFPKKYDWLRHERCVHAPGDTSWTCALPLPPNQPFVVWRLGHDQPACIFCGQPAPTEDHFRSHEFEACSQRAVQHRSFTRKDHLWQHLYKFHGCRKWEGWKPDLNLLKSARNGGLDTAVVSGNSQR</sequence>
<dbReference type="EMBL" id="NRSZ01000075">
    <property type="protein sequence ID" value="PNY29668.1"/>
    <property type="molecule type" value="Genomic_DNA"/>
</dbReference>
<dbReference type="STRING" id="45235.A0A2K3QQ64"/>
<feature type="domain" description="C2H2-type" evidence="3">
    <location>
        <begin position="117"/>
        <end position="145"/>
    </location>
</feature>